<dbReference type="AlphaFoldDB" id="A0A1W1BYW4"/>
<gene>
    <name evidence="1" type="ORF">MNB_SV-10-986</name>
</gene>
<evidence type="ECO:0000313" key="1">
    <source>
        <dbReference type="EMBL" id="SFV58642.1"/>
    </source>
</evidence>
<reference evidence="1" key="1">
    <citation type="submission" date="2016-10" db="EMBL/GenBank/DDBJ databases">
        <authorList>
            <person name="de Groot N.N."/>
        </authorList>
    </citation>
    <scope>NUCLEOTIDE SEQUENCE</scope>
</reference>
<protein>
    <submittedName>
        <fullName evidence="1">Uncharacterized protein</fullName>
    </submittedName>
</protein>
<sequence>MEGMIKVSYTVMCKNDVYIELELKQLLENEKVLKAIKSEFAKGLRNIDVQSSTPVDILIKSHKTVFEFNTSKNDFADLLELAEEDARKHKRLRKECEGVELVDIVTVD</sequence>
<dbReference type="EMBL" id="FPHL01000017">
    <property type="protein sequence ID" value="SFV58642.1"/>
    <property type="molecule type" value="Genomic_DNA"/>
</dbReference>
<proteinExistence type="predicted"/>
<accession>A0A1W1BYW4</accession>
<name>A0A1W1BYW4_9ZZZZ</name>
<organism evidence="1">
    <name type="scientific">hydrothermal vent metagenome</name>
    <dbReference type="NCBI Taxonomy" id="652676"/>
    <lineage>
        <taxon>unclassified sequences</taxon>
        <taxon>metagenomes</taxon>
        <taxon>ecological metagenomes</taxon>
    </lineage>
</organism>